<keyword evidence="8" id="KW-0560">Oxidoreductase</keyword>
<evidence type="ECO:0000256" key="5">
    <source>
        <dbReference type="ARBA" id="ARBA00019465"/>
    </source>
</evidence>
<comment type="similarity">
    <text evidence="3">Belongs to the ketopantoate reductase family.</text>
</comment>
<evidence type="ECO:0000256" key="7">
    <source>
        <dbReference type="ARBA" id="ARBA00022857"/>
    </source>
</evidence>
<dbReference type="InterPro" id="IPR051402">
    <property type="entry name" value="KPR-Related"/>
</dbReference>
<proteinExistence type="inferred from homology"/>
<name>A0A9X2BWA2_9PROT</name>
<evidence type="ECO:0000259" key="11">
    <source>
        <dbReference type="Pfam" id="PF02558"/>
    </source>
</evidence>
<keyword evidence="7" id="KW-0521">NADP</keyword>
<evidence type="ECO:0000259" key="12">
    <source>
        <dbReference type="Pfam" id="PF08546"/>
    </source>
</evidence>
<dbReference type="Pfam" id="PF02558">
    <property type="entry name" value="ApbA"/>
    <property type="match status" value="1"/>
</dbReference>
<dbReference type="AlphaFoldDB" id="A0A9X2BWA2"/>
<keyword evidence="14" id="KW-1185">Reference proteome</keyword>
<organism evidence="13 14">
    <name type="scientific">Roseomonas acroporae</name>
    <dbReference type="NCBI Taxonomy" id="2937791"/>
    <lineage>
        <taxon>Bacteria</taxon>
        <taxon>Pseudomonadati</taxon>
        <taxon>Pseudomonadota</taxon>
        <taxon>Alphaproteobacteria</taxon>
        <taxon>Acetobacterales</taxon>
        <taxon>Roseomonadaceae</taxon>
        <taxon>Roseomonas</taxon>
    </lineage>
</organism>
<evidence type="ECO:0000256" key="6">
    <source>
        <dbReference type="ARBA" id="ARBA00022655"/>
    </source>
</evidence>
<dbReference type="NCBIfam" id="NF005089">
    <property type="entry name" value="PRK06522.1-4"/>
    <property type="match status" value="1"/>
</dbReference>
<dbReference type="EC" id="1.1.1.169" evidence="4"/>
<dbReference type="GO" id="GO:0015940">
    <property type="term" value="P:pantothenate biosynthetic process"/>
    <property type="evidence" value="ECO:0007669"/>
    <property type="project" value="UniProtKB-KW"/>
</dbReference>
<dbReference type="PANTHER" id="PTHR21708:SF45">
    <property type="entry name" value="2-DEHYDROPANTOATE 2-REDUCTASE"/>
    <property type="match status" value="1"/>
</dbReference>
<comment type="catalytic activity">
    <reaction evidence="10">
        <text>(R)-pantoate + NADP(+) = 2-dehydropantoate + NADPH + H(+)</text>
        <dbReference type="Rhea" id="RHEA:16233"/>
        <dbReference type="ChEBI" id="CHEBI:11561"/>
        <dbReference type="ChEBI" id="CHEBI:15378"/>
        <dbReference type="ChEBI" id="CHEBI:15980"/>
        <dbReference type="ChEBI" id="CHEBI:57783"/>
        <dbReference type="ChEBI" id="CHEBI:58349"/>
        <dbReference type="EC" id="1.1.1.169"/>
    </reaction>
</comment>
<dbReference type="EMBL" id="JALPRX010000068">
    <property type="protein sequence ID" value="MCK8785816.1"/>
    <property type="molecule type" value="Genomic_DNA"/>
</dbReference>
<keyword evidence="6" id="KW-0566">Pantothenate biosynthesis</keyword>
<evidence type="ECO:0000256" key="10">
    <source>
        <dbReference type="ARBA" id="ARBA00048793"/>
    </source>
</evidence>
<dbReference type="FunFam" id="3.40.50.720:FF:000307">
    <property type="entry name" value="2-dehydropantoate 2-reductase"/>
    <property type="match status" value="1"/>
</dbReference>
<sequence length="331" mass="34572">MRICVFGAGAIGGHVATRLARGGADVSIVARGAQLEAIRERGLTVHAPGGVLHARPRAAADPAELGPQDAVLVTTKQPALPSVAAAIGPLLGPDTTVAFVMNGIPWWYFDHDGGPLDGTRLPTLDPGEAVRRAVGIGRTLGGVVYSACTVVEPGVIHTEHDRNRLLLGEPDGSASPRAEAIAAAIAADGGFQSPVVSDIRTEVWAKLVGNIANGPLCVLGRQGIRDAYREPAVMRAAERMTHEALAIARALGREVAISVEKRMQHSAGIAHKPSILQDLELGRPMEIEAQWAVPLRLARKLGVATPTLDLVIGLAKQAAMAAGLYREPEAA</sequence>
<reference evidence="13" key="1">
    <citation type="submission" date="2022-04" db="EMBL/GenBank/DDBJ databases">
        <title>Roseomonas acroporae sp. nov., isolated from coral Acropora digitifera.</title>
        <authorList>
            <person name="Sun H."/>
        </authorList>
    </citation>
    <scope>NUCLEOTIDE SEQUENCE</scope>
    <source>
        <strain evidence="13">NAR14</strain>
    </source>
</reference>
<dbReference type="FunFam" id="1.10.1040.10:FF:000017">
    <property type="entry name" value="2-dehydropantoate 2-reductase"/>
    <property type="match status" value="1"/>
</dbReference>
<evidence type="ECO:0000256" key="3">
    <source>
        <dbReference type="ARBA" id="ARBA00007870"/>
    </source>
</evidence>
<dbReference type="Proteomes" id="UP001139516">
    <property type="component" value="Unassembled WGS sequence"/>
</dbReference>
<dbReference type="Gene3D" id="1.10.1040.10">
    <property type="entry name" value="N-(1-d-carboxylethyl)-l-norvaline Dehydrogenase, domain 2"/>
    <property type="match status" value="1"/>
</dbReference>
<evidence type="ECO:0000256" key="9">
    <source>
        <dbReference type="ARBA" id="ARBA00032024"/>
    </source>
</evidence>
<evidence type="ECO:0000313" key="13">
    <source>
        <dbReference type="EMBL" id="MCK8785816.1"/>
    </source>
</evidence>
<evidence type="ECO:0000256" key="4">
    <source>
        <dbReference type="ARBA" id="ARBA00013014"/>
    </source>
</evidence>
<dbReference type="InterPro" id="IPR013328">
    <property type="entry name" value="6PGD_dom2"/>
</dbReference>
<dbReference type="GO" id="GO:0005737">
    <property type="term" value="C:cytoplasm"/>
    <property type="evidence" value="ECO:0007669"/>
    <property type="project" value="TreeGrafter"/>
</dbReference>
<dbReference type="InterPro" id="IPR013332">
    <property type="entry name" value="KPR_N"/>
</dbReference>
<comment type="pathway">
    <text evidence="2">Cofactor biosynthesis; (R)-pantothenate biosynthesis; (R)-pantoate from 3-methyl-2-oxobutanoate: step 2/2.</text>
</comment>
<evidence type="ECO:0000256" key="1">
    <source>
        <dbReference type="ARBA" id="ARBA00002919"/>
    </source>
</evidence>
<comment type="caution">
    <text evidence="13">The sequence shown here is derived from an EMBL/GenBank/DDBJ whole genome shotgun (WGS) entry which is preliminary data.</text>
</comment>
<evidence type="ECO:0000256" key="8">
    <source>
        <dbReference type="ARBA" id="ARBA00023002"/>
    </source>
</evidence>
<dbReference type="SUPFAM" id="SSF51735">
    <property type="entry name" value="NAD(P)-binding Rossmann-fold domains"/>
    <property type="match status" value="1"/>
</dbReference>
<feature type="domain" description="Ketopantoate reductase N-terminal" evidence="11">
    <location>
        <begin position="3"/>
        <end position="169"/>
    </location>
</feature>
<dbReference type="InterPro" id="IPR013752">
    <property type="entry name" value="KPA_reductase"/>
</dbReference>
<accession>A0A9X2BWA2</accession>
<evidence type="ECO:0000256" key="2">
    <source>
        <dbReference type="ARBA" id="ARBA00004994"/>
    </source>
</evidence>
<dbReference type="PANTHER" id="PTHR21708">
    <property type="entry name" value="PROBABLE 2-DEHYDROPANTOATE 2-REDUCTASE"/>
    <property type="match status" value="1"/>
</dbReference>
<dbReference type="InterPro" id="IPR008927">
    <property type="entry name" value="6-PGluconate_DH-like_C_sf"/>
</dbReference>
<dbReference type="RefSeq" id="WP_248667933.1">
    <property type="nucleotide sequence ID" value="NZ_JALPRX010000068.1"/>
</dbReference>
<dbReference type="Pfam" id="PF08546">
    <property type="entry name" value="ApbA_C"/>
    <property type="match status" value="1"/>
</dbReference>
<dbReference type="SUPFAM" id="SSF48179">
    <property type="entry name" value="6-phosphogluconate dehydrogenase C-terminal domain-like"/>
    <property type="match status" value="1"/>
</dbReference>
<dbReference type="InterPro" id="IPR036291">
    <property type="entry name" value="NAD(P)-bd_dom_sf"/>
</dbReference>
<protein>
    <recommendedName>
        <fullName evidence="5">2-dehydropantoate 2-reductase</fullName>
        <ecNumber evidence="4">1.1.1.169</ecNumber>
    </recommendedName>
    <alternativeName>
        <fullName evidence="9">Ketopantoate reductase</fullName>
    </alternativeName>
</protein>
<evidence type="ECO:0000313" key="14">
    <source>
        <dbReference type="Proteomes" id="UP001139516"/>
    </source>
</evidence>
<feature type="domain" description="Ketopantoate reductase C-terminal" evidence="12">
    <location>
        <begin position="198"/>
        <end position="317"/>
    </location>
</feature>
<dbReference type="GO" id="GO:0008677">
    <property type="term" value="F:2-dehydropantoate 2-reductase activity"/>
    <property type="evidence" value="ECO:0007669"/>
    <property type="project" value="UniProtKB-EC"/>
</dbReference>
<dbReference type="Gene3D" id="3.40.50.720">
    <property type="entry name" value="NAD(P)-binding Rossmann-like Domain"/>
    <property type="match status" value="1"/>
</dbReference>
<comment type="function">
    <text evidence="1">Catalyzes the NADPH-dependent reduction of ketopantoate into pantoic acid.</text>
</comment>
<gene>
    <name evidence="13" type="ORF">M0638_15660</name>
</gene>